<dbReference type="RefSeq" id="WP_143849258.1">
    <property type="nucleotide sequence ID" value="NZ_VLXZ01000008.1"/>
</dbReference>
<dbReference type="Proteomes" id="UP000318521">
    <property type="component" value="Unassembled WGS sequence"/>
</dbReference>
<evidence type="ECO:0000259" key="1">
    <source>
        <dbReference type="Pfam" id="PF20803"/>
    </source>
</evidence>
<reference evidence="2 3" key="1">
    <citation type="submission" date="2019-07" db="EMBL/GenBank/DDBJ databases">
        <authorList>
            <person name="Park Y.J."/>
            <person name="Jeong S.E."/>
            <person name="Jung H.S."/>
        </authorList>
    </citation>
    <scope>NUCLEOTIDE SEQUENCE [LARGE SCALE GENOMIC DNA]</scope>
    <source>
        <strain evidence="3">P16(2019)</strain>
    </source>
</reference>
<proteinExistence type="predicted"/>
<dbReference type="EMBL" id="VLXZ01000008">
    <property type="protein sequence ID" value="TSB45918.1"/>
    <property type="molecule type" value="Genomic_DNA"/>
</dbReference>
<name>A0A553ZWS6_9BACI</name>
<keyword evidence="3" id="KW-1185">Reference proteome</keyword>
<gene>
    <name evidence="2" type="ORF">FN960_13460</name>
</gene>
<dbReference type="AlphaFoldDB" id="A0A553ZWS6"/>
<sequence>MGFGHLYNNVYVYPWNISDRIIDEIDTLEIEEYITIIQSEEFLFNKISYEGFSGANAARRVWDLDNISLMYKDKSKVVDKSKHDIIKLINTSNVDYQLLLSHYLRLTIVKEELINNDPMLPPDFLPGNWIGGDVLDSIEHQLNKLTSLFKTI</sequence>
<dbReference type="OrthoDB" id="2270427at2"/>
<evidence type="ECO:0000313" key="2">
    <source>
        <dbReference type="EMBL" id="TSB45918.1"/>
    </source>
</evidence>
<comment type="caution">
    <text evidence="2">The sequence shown here is derived from an EMBL/GenBank/DDBJ whole genome shotgun (WGS) entry which is preliminary data.</text>
</comment>
<protein>
    <recommendedName>
        <fullName evidence="1">Transcriptional repressor PaaX-like central Cas2-like domain-containing protein</fullName>
    </recommendedName>
</protein>
<dbReference type="InterPro" id="IPR048846">
    <property type="entry name" value="PaaX-like_central"/>
</dbReference>
<evidence type="ECO:0000313" key="3">
    <source>
        <dbReference type="Proteomes" id="UP000318521"/>
    </source>
</evidence>
<dbReference type="Pfam" id="PF20803">
    <property type="entry name" value="PaaX_M"/>
    <property type="match status" value="1"/>
</dbReference>
<organism evidence="2 3">
    <name type="scientific">Alkalicoccobacillus porphyridii</name>
    <dbReference type="NCBI Taxonomy" id="2597270"/>
    <lineage>
        <taxon>Bacteria</taxon>
        <taxon>Bacillati</taxon>
        <taxon>Bacillota</taxon>
        <taxon>Bacilli</taxon>
        <taxon>Bacillales</taxon>
        <taxon>Bacillaceae</taxon>
        <taxon>Alkalicoccobacillus</taxon>
    </lineage>
</organism>
<accession>A0A553ZWS6</accession>
<feature type="domain" description="Transcriptional repressor PaaX-like central Cas2-like" evidence="1">
    <location>
        <begin position="1"/>
        <end position="42"/>
    </location>
</feature>